<organism evidence="8 9">
    <name type="scientific">Cladorrhinum samala</name>
    <dbReference type="NCBI Taxonomy" id="585594"/>
    <lineage>
        <taxon>Eukaryota</taxon>
        <taxon>Fungi</taxon>
        <taxon>Dikarya</taxon>
        <taxon>Ascomycota</taxon>
        <taxon>Pezizomycotina</taxon>
        <taxon>Sordariomycetes</taxon>
        <taxon>Sordariomycetidae</taxon>
        <taxon>Sordariales</taxon>
        <taxon>Podosporaceae</taxon>
        <taxon>Cladorrhinum</taxon>
    </lineage>
</organism>
<evidence type="ECO:0000256" key="1">
    <source>
        <dbReference type="ARBA" id="ARBA00009865"/>
    </source>
</evidence>
<reference evidence="8" key="2">
    <citation type="submission" date="2023-06" db="EMBL/GenBank/DDBJ databases">
        <authorList>
            <consortium name="Lawrence Berkeley National Laboratory"/>
            <person name="Mondo S.J."/>
            <person name="Hensen N."/>
            <person name="Bonometti L."/>
            <person name="Westerberg I."/>
            <person name="Brannstrom I.O."/>
            <person name="Guillou S."/>
            <person name="Cros-Aarteil S."/>
            <person name="Calhoun S."/>
            <person name="Haridas S."/>
            <person name="Kuo A."/>
            <person name="Pangilinan J."/>
            <person name="Riley R."/>
            <person name="Labutti K."/>
            <person name="Andreopoulos B."/>
            <person name="Lipzen A."/>
            <person name="Chen C."/>
            <person name="Yanf M."/>
            <person name="Daum C."/>
            <person name="Ng V."/>
            <person name="Clum A."/>
            <person name="Steindorff A."/>
            <person name="Ohm R."/>
            <person name="Martin F."/>
            <person name="Silar P."/>
            <person name="Natvig D."/>
            <person name="Lalanne C."/>
            <person name="Gautier V."/>
            <person name="Ament-Velasquez S.L."/>
            <person name="Kruys A."/>
            <person name="Hutchinson M.I."/>
            <person name="Powell A.J."/>
            <person name="Barry K."/>
            <person name="Miller A.N."/>
            <person name="Grigoriev I.V."/>
            <person name="Debuchy R."/>
            <person name="Gladieux P."/>
            <person name="Thoren M.H."/>
            <person name="Johannesson H."/>
        </authorList>
    </citation>
    <scope>NUCLEOTIDE SEQUENCE</scope>
    <source>
        <strain evidence="8">PSN324</strain>
    </source>
</reference>
<dbReference type="InterPro" id="IPR013320">
    <property type="entry name" value="ConA-like_dom_sf"/>
</dbReference>
<dbReference type="Gene3D" id="2.115.10.20">
    <property type="entry name" value="Glycosyl hydrolase domain, family 43"/>
    <property type="match status" value="1"/>
</dbReference>
<dbReference type="SUPFAM" id="SSF75005">
    <property type="entry name" value="Arabinanase/levansucrase/invertase"/>
    <property type="match status" value="1"/>
</dbReference>
<reference evidence="8" key="1">
    <citation type="journal article" date="2023" name="Mol. Phylogenet. Evol.">
        <title>Genome-scale phylogeny and comparative genomics of the fungal order Sordariales.</title>
        <authorList>
            <person name="Hensen N."/>
            <person name="Bonometti L."/>
            <person name="Westerberg I."/>
            <person name="Brannstrom I.O."/>
            <person name="Guillou S."/>
            <person name="Cros-Aarteil S."/>
            <person name="Calhoun S."/>
            <person name="Haridas S."/>
            <person name="Kuo A."/>
            <person name="Mondo S."/>
            <person name="Pangilinan J."/>
            <person name="Riley R."/>
            <person name="LaButti K."/>
            <person name="Andreopoulos B."/>
            <person name="Lipzen A."/>
            <person name="Chen C."/>
            <person name="Yan M."/>
            <person name="Daum C."/>
            <person name="Ng V."/>
            <person name="Clum A."/>
            <person name="Steindorff A."/>
            <person name="Ohm R.A."/>
            <person name="Martin F."/>
            <person name="Silar P."/>
            <person name="Natvig D.O."/>
            <person name="Lalanne C."/>
            <person name="Gautier V."/>
            <person name="Ament-Velasquez S.L."/>
            <person name="Kruys A."/>
            <person name="Hutchinson M.I."/>
            <person name="Powell A.J."/>
            <person name="Barry K."/>
            <person name="Miller A.N."/>
            <person name="Grigoriev I.V."/>
            <person name="Debuchy R."/>
            <person name="Gladieux P."/>
            <person name="Hiltunen Thoren M."/>
            <person name="Johannesson H."/>
        </authorList>
    </citation>
    <scope>NUCLEOTIDE SEQUENCE</scope>
    <source>
        <strain evidence="8">PSN324</strain>
    </source>
</reference>
<gene>
    <name evidence="8" type="ORF">QBC42DRAFT_17908</name>
</gene>
<protein>
    <submittedName>
        <fullName evidence="8">Beta-xylosidase</fullName>
    </submittedName>
</protein>
<dbReference type="Pfam" id="PF17851">
    <property type="entry name" value="GH43_C2"/>
    <property type="match status" value="1"/>
</dbReference>
<dbReference type="Gene3D" id="2.60.120.200">
    <property type="match status" value="1"/>
</dbReference>
<dbReference type="Proteomes" id="UP001321749">
    <property type="component" value="Unassembled WGS sequence"/>
</dbReference>
<keyword evidence="2 6" id="KW-0378">Hydrolase</keyword>
<evidence type="ECO:0000256" key="5">
    <source>
        <dbReference type="PIRSR" id="PIRSR606710-2"/>
    </source>
</evidence>
<dbReference type="InterPro" id="IPR006710">
    <property type="entry name" value="Glyco_hydro_43"/>
</dbReference>
<feature type="active site" description="Proton acceptor" evidence="4">
    <location>
        <position position="15"/>
    </location>
</feature>
<dbReference type="GO" id="GO:0004553">
    <property type="term" value="F:hydrolase activity, hydrolyzing O-glycosyl compounds"/>
    <property type="evidence" value="ECO:0007669"/>
    <property type="project" value="InterPro"/>
</dbReference>
<sequence length="539" mass="61606">MPRVRNPILPGFNPDPSILRVGEDYYIATSTFEWYPGVQIHHSKDLANWDLIIRPLNRKSQLDMRGDPDSCGIWAPCLTHDGEKFWLVYTDVKRKDGSFKDAHNYIVSAPAIEGPWSDPVYVNSSGFDPSLFHDDDGKKWFVNMLWDHRRRPQLFEGIVLQQWDPASGKLVGPRKNVYEGTELALVEGPHLYKRNGWYYLLTAEGGTGYDHAVTFARSKDIWGPYETHPDKHILTSKDHPHAALQRAGHGDIVDTPDGKTYLVHLTGRPTTQLRRCVLGRETAIQEAYWGKDDWLYVKDGPVPSLWVDLPGARNEDKYWEESRYTFENGLHKDFQWLRTPETERIFNTNNGKLTLIGRESIGSWFEQALVARRQTHFSYDAETVIDFSPEDERQFAGLTAYYCRYNFFYLIVSAHSDGQRELLIMASEASWPVSDLRFPLANPPSIVIPNEGKVKLKVAVRGKELQFWYALEGEDYKKIGPVFDGSIVSDECGGHQKHGSFTGAFVGVAASDLNGLAKEATFDHFVYRPVKHESDRYEI</sequence>
<evidence type="ECO:0000256" key="4">
    <source>
        <dbReference type="PIRSR" id="PIRSR606710-1"/>
    </source>
</evidence>
<feature type="domain" description="Beta-xylosidase C-terminal Concanavalin A-like" evidence="7">
    <location>
        <begin position="326"/>
        <end position="528"/>
    </location>
</feature>
<dbReference type="EMBL" id="MU864940">
    <property type="protein sequence ID" value="KAK4465301.1"/>
    <property type="molecule type" value="Genomic_DNA"/>
</dbReference>
<comment type="similarity">
    <text evidence="1 6">Belongs to the glycosyl hydrolase 43 family.</text>
</comment>
<dbReference type="PANTHER" id="PTHR42812:SF12">
    <property type="entry name" value="BETA-XYLOSIDASE-RELATED"/>
    <property type="match status" value="1"/>
</dbReference>
<evidence type="ECO:0000256" key="6">
    <source>
        <dbReference type="RuleBase" id="RU361187"/>
    </source>
</evidence>
<feature type="active site" description="Proton donor" evidence="4">
    <location>
        <position position="187"/>
    </location>
</feature>
<keyword evidence="3 6" id="KW-0326">Glycosidase</keyword>
<dbReference type="AlphaFoldDB" id="A0AAV9HZW9"/>
<feature type="site" description="Important for catalytic activity, responsible for pKa modulation of the active site Glu and correct orientation of both the proton donor and substrate" evidence="5">
    <location>
        <position position="128"/>
    </location>
</feature>
<evidence type="ECO:0000313" key="9">
    <source>
        <dbReference type="Proteomes" id="UP001321749"/>
    </source>
</evidence>
<keyword evidence="9" id="KW-1185">Reference proteome</keyword>
<dbReference type="InterPro" id="IPR051795">
    <property type="entry name" value="Glycosyl_Hydrlase_43"/>
</dbReference>
<proteinExistence type="inferred from homology"/>
<evidence type="ECO:0000313" key="8">
    <source>
        <dbReference type="EMBL" id="KAK4465301.1"/>
    </source>
</evidence>
<dbReference type="GO" id="GO:0005975">
    <property type="term" value="P:carbohydrate metabolic process"/>
    <property type="evidence" value="ECO:0007669"/>
    <property type="project" value="InterPro"/>
</dbReference>
<name>A0AAV9HZW9_9PEZI</name>
<dbReference type="Pfam" id="PF04616">
    <property type="entry name" value="Glyco_hydro_43"/>
    <property type="match status" value="1"/>
</dbReference>
<comment type="caution">
    <text evidence="8">The sequence shown here is derived from an EMBL/GenBank/DDBJ whole genome shotgun (WGS) entry which is preliminary data.</text>
</comment>
<evidence type="ECO:0000256" key="3">
    <source>
        <dbReference type="ARBA" id="ARBA00023295"/>
    </source>
</evidence>
<evidence type="ECO:0000256" key="2">
    <source>
        <dbReference type="ARBA" id="ARBA00022801"/>
    </source>
</evidence>
<dbReference type="InterPro" id="IPR023296">
    <property type="entry name" value="Glyco_hydro_beta-prop_sf"/>
</dbReference>
<dbReference type="InterPro" id="IPR041542">
    <property type="entry name" value="GH43_C2"/>
</dbReference>
<dbReference type="SUPFAM" id="SSF49899">
    <property type="entry name" value="Concanavalin A-like lectins/glucanases"/>
    <property type="match status" value="1"/>
</dbReference>
<dbReference type="PANTHER" id="PTHR42812">
    <property type="entry name" value="BETA-XYLOSIDASE"/>
    <property type="match status" value="1"/>
</dbReference>
<accession>A0AAV9HZW9</accession>
<evidence type="ECO:0000259" key="7">
    <source>
        <dbReference type="Pfam" id="PF17851"/>
    </source>
</evidence>
<dbReference type="CDD" id="cd09000">
    <property type="entry name" value="GH43_SXA-like"/>
    <property type="match status" value="1"/>
</dbReference>